<organism evidence="1 2">
    <name type="scientific">Candidatus Chloroploca asiatica</name>
    <dbReference type="NCBI Taxonomy" id="1506545"/>
    <lineage>
        <taxon>Bacteria</taxon>
        <taxon>Bacillati</taxon>
        <taxon>Chloroflexota</taxon>
        <taxon>Chloroflexia</taxon>
        <taxon>Chloroflexales</taxon>
        <taxon>Chloroflexineae</taxon>
        <taxon>Oscillochloridaceae</taxon>
        <taxon>Candidatus Chloroploca</taxon>
    </lineage>
</organism>
<reference evidence="1 2" key="1">
    <citation type="submission" date="2016-05" db="EMBL/GenBank/DDBJ databases">
        <authorList>
            <person name="Lavstsen T."/>
            <person name="Jespersen J.S."/>
        </authorList>
    </citation>
    <scope>NUCLEOTIDE SEQUENCE [LARGE SCALE GENOMIC DNA]</scope>
    <source>
        <strain evidence="1 2">B7-9</strain>
    </source>
</reference>
<protein>
    <recommendedName>
        <fullName evidence="3">Core-binding (CB) domain-containing protein</fullName>
    </recommendedName>
</protein>
<evidence type="ECO:0008006" key="3">
    <source>
        <dbReference type="Google" id="ProtNLM"/>
    </source>
</evidence>
<evidence type="ECO:0000313" key="2">
    <source>
        <dbReference type="Proteomes" id="UP000220922"/>
    </source>
</evidence>
<keyword evidence="2" id="KW-1185">Reference proteome</keyword>
<accession>A0A2H3KNI1</accession>
<dbReference type="Proteomes" id="UP000220922">
    <property type="component" value="Unassembled WGS sequence"/>
</dbReference>
<comment type="caution">
    <text evidence="1">The sequence shown here is derived from an EMBL/GenBank/DDBJ whole genome shotgun (WGS) entry which is preliminary data.</text>
</comment>
<dbReference type="EMBL" id="LYXE01000063">
    <property type="protein sequence ID" value="PDV99746.1"/>
    <property type="molecule type" value="Genomic_DNA"/>
</dbReference>
<dbReference type="OrthoDB" id="144171at2"/>
<sequence>MTYHEPTIASILRLLAEEHQGSVDERTLLDQVLTRRPSSAKNPYATIRDRLRWDGLTLGWLRLSRTQLIPLRIALQDLTFRCQPRDCDLMDGLLPVVHLQPFAGLRAYDCLVQDTDGELLPLLGIEQEEFRHPSLPAVDLRAWYERTGFSPGDSIIVTVIRAQPVTMRLEHEPCTALRNDAVQAQDTELIDAIVERVRRSQVALVPCDEIVLPIFATASWRTTYPGTPWQYLVLNDRRLHLVDDIFLTTQHLPVLSLFGHDEVFEAPPQSEQALHAVDAALLAEIDALQKELRYARQHDAEAGLWSGQIQRASARFGRFEHTEPGQHGLLGGLDDALYDGIWELDDPWLGEEYEPDPARLVDTHTYTLEEIQERLFAILPPRDVERLREARPEEAEVIVASHLNRLLVQAPELFPRIDHIAPVDYVDHAVTAFDDDEDWHEAWDDDADDEESDLYDDPDDEFEDQTTLAALDQSSDLIGQFYDYLREMGKRDTTARVRSRALYVYAEFLATFYGRTLAEGDYATLDECLFFYYPQSSAHTSERQVRELCTAIKQLYAFLKERGVIFDNRFAEALWRRRDQAARVIALYERIPDDSPGSEVLVTNLFFPYIE</sequence>
<gene>
    <name evidence="1" type="ORF">A9Q02_00575</name>
</gene>
<proteinExistence type="predicted"/>
<evidence type="ECO:0000313" key="1">
    <source>
        <dbReference type="EMBL" id="PDV99746.1"/>
    </source>
</evidence>
<dbReference type="RefSeq" id="WP_097651510.1">
    <property type="nucleotide sequence ID" value="NZ_LYXE01000063.1"/>
</dbReference>
<dbReference type="AlphaFoldDB" id="A0A2H3KNI1"/>
<name>A0A2H3KNI1_9CHLR</name>